<dbReference type="InterPro" id="IPR011009">
    <property type="entry name" value="Kinase-like_dom_sf"/>
</dbReference>
<dbReference type="InterPro" id="IPR002575">
    <property type="entry name" value="Aminoglycoside_PTrfase"/>
</dbReference>
<dbReference type="OrthoDB" id="5412996at2759"/>
<organism evidence="2 3">
    <name type="scientific">Penicillium salamii</name>
    <dbReference type="NCBI Taxonomy" id="1612424"/>
    <lineage>
        <taxon>Eukaryota</taxon>
        <taxon>Fungi</taxon>
        <taxon>Dikarya</taxon>
        <taxon>Ascomycota</taxon>
        <taxon>Pezizomycotina</taxon>
        <taxon>Eurotiomycetes</taxon>
        <taxon>Eurotiomycetidae</taxon>
        <taxon>Eurotiales</taxon>
        <taxon>Aspergillaceae</taxon>
        <taxon>Penicillium</taxon>
    </lineage>
</organism>
<dbReference type="InterPro" id="IPR051678">
    <property type="entry name" value="AGP_Transferase"/>
</dbReference>
<evidence type="ECO:0000259" key="1">
    <source>
        <dbReference type="Pfam" id="PF01636"/>
    </source>
</evidence>
<name>A0A9W4JXB6_9EURO</name>
<dbReference type="SUPFAM" id="SSF56112">
    <property type="entry name" value="Protein kinase-like (PK-like)"/>
    <property type="match status" value="1"/>
</dbReference>
<protein>
    <recommendedName>
        <fullName evidence="1">Aminoglycoside phosphotransferase domain-containing protein</fullName>
    </recommendedName>
</protein>
<dbReference type="AlphaFoldDB" id="A0A9W4JXB6"/>
<dbReference type="PANTHER" id="PTHR21310:SF37">
    <property type="entry name" value="AMINOGLYCOSIDE PHOSPHOTRANSFERASE DOMAIN-CONTAINING PROTEIN"/>
    <property type="match status" value="1"/>
</dbReference>
<evidence type="ECO:0000313" key="2">
    <source>
        <dbReference type="EMBL" id="CAG8418153.1"/>
    </source>
</evidence>
<accession>A0A9W4JXB6</accession>
<dbReference type="Proteomes" id="UP001152646">
    <property type="component" value="Unassembled WGS sequence"/>
</dbReference>
<evidence type="ECO:0000313" key="3">
    <source>
        <dbReference type="Proteomes" id="UP001152646"/>
    </source>
</evidence>
<proteinExistence type="predicted"/>
<comment type="caution">
    <text evidence="2">The sequence shown here is derived from an EMBL/GenBank/DDBJ whole genome shotgun (WGS) entry which is preliminary data.</text>
</comment>
<feature type="domain" description="Aminoglycoside phosphotransferase" evidence="1">
    <location>
        <begin position="306"/>
        <end position="342"/>
    </location>
</feature>
<gene>
    <name evidence="2" type="ORF">PSALAMII_LOCUS9917</name>
</gene>
<dbReference type="Pfam" id="PF01636">
    <property type="entry name" value="APH"/>
    <property type="match status" value="1"/>
</dbReference>
<reference evidence="2" key="1">
    <citation type="submission" date="2021-07" db="EMBL/GenBank/DDBJ databases">
        <authorList>
            <person name="Branca A.L. A."/>
        </authorList>
    </citation>
    <scope>NUCLEOTIDE SEQUENCE</scope>
</reference>
<sequence length="501" mass="59394">MFLPSDFVLSCKMNPRLPFDDAAWEKSDQIEDSWLDLLFDEDIYNEIGIFLAEQTCPRQWADFKFFKSGGFNASFLMTFTDADTGDLLRLPLPGVHMFPEEKVRNEVSIMQFIAERTSQTMPIPVPMVSRWGKRNESPSNLGPFIIMDYIDHERSMSDLLETPGRQSKQRPELNPDISTTKLKVLYRELADIVFSLFTLSMNLIGSLKQTGKSTWEVAYRPLSISMNEIVRLGTLPRSKLPTATYDKASLYFEALTELHISHFKHQRNNAIDSADDCRRNFVARFLFRKLVRDRKLRDKWISHEHGPFPVWCDDFRPQNVMVDKTDKVVGVVDWEFTYTAPVEFTHAPPWWLLLEKPEYWNKGLDDWCAQYEKRLQIFLQAMMECEEDAYQTRNERLEESQRLSSRMRHSWESGDFWIMYAARNNFAFDAIYWNKIDQRFFGYNESDNICDVWKKRLHLLEREEKESIEKYVDLKVRENETRLLSWDPDQYTLEYMAKMEL</sequence>
<dbReference type="EMBL" id="CAJVPA010000234">
    <property type="protein sequence ID" value="CAG8418153.1"/>
    <property type="molecule type" value="Genomic_DNA"/>
</dbReference>
<dbReference type="PANTHER" id="PTHR21310">
    <property type="entry name" value="AMINOGLYCOSIDE PHOSPHOTRANSFERASE-RELATED-RELATED"/>
    <property type="match status" value="1"/>
</dbReference>